<comment type="subcellular location">
    <subcellularLocation>
        <location evidence="1">Cell envelope</location>
    </subcellularLocation>
</comment>
<dbReference type="STRING" id="1802701.A3A33_04635"/>
<dbReference type="InterPro" id="IPR013766">
    <property type="entry name" value="Thioredoxin_domain"/>
</dbReference>
<dbReference type="Pfam" id="PF00578">
    <property type="entry name" value="AhpC-TSA"/>
    <property type="match status" value="1"/>
</dbReference>
<dbReference type="GO" id="GO:0016491">
    <property type="term" value="F:oxidoreductase activity"/>
    <property type="evidence" value="ECO:0007669"/>
    <property type="project" value="InterPro"/>
</dbReference>
<dbReference type="Gene3D" id="3.40.30.10">
    <property type="entry name" value="Glutaredoxin"/>
    <property type="match status" value="1"/>
</dbReference>
<feature type="domain" description="Thioredoxin" evidence="6">
    <location>
        <begin position="51"/>
        <end position="190"/>
    </location>
</feature>
<evidence type="ECO:0000256" key="5">
    <source>
        <dbReference type="SAM" id="Phobius"/>
    </source>
</evidence>
<dbReference type="CDD" id="cd02966">
    <property type="entry name" value="TlpA_like_family"/>
    <property type="match status" value="1"/>
</dbReference>
<dbReference type="GO" id="GO:0030313">
    <property type="term" value="C:cell envelope"/>
    <property type="evidence" value="ECO:0007669"/>
    <property type="project" value="UniProtKB-SubCell"/>
</dbReference>
<dbReference type="PANTHER" id="PTHR42852">
    <property type="entry name" value="THIOL:DISULFIDE INTERCHANGE PROTEIN DSBE"/>
    <property type="match status" value="1"/>
</dbReference>
<dbReference type="InterPro" id="IPR036249">
    <property type="entry name" value="Thioredoxin-like_sf"/>
</dbReference>
<reference evidence="7 8" key="1">
    <citation type="journal article" date="2016" name="Nat. Commun.">
        <title>Thousands of microbial genomes shed light on interconnected biogeochemical processes in an aquifer system.</title>
        <authorList>
            <person name="Anantharaman K."/>
            <person name="Brown C.T."/>
            <person name="Hug L.A."/>
            <person name="Sharon I."/>
            <person name="Castelle C.J."/>
            <person name="Probst A.J."/>
            <person name="Thomas B.C."/>
            <person name="Singh A."/>
            <person name="Wilkins M.J."/>
            <person name="Karaoz U."/>
            <person name="Brodie E.L."/>
            <person name="Williams K.H."/>
            <person name="Hubbard S.S."/>
            <person name="Banfield J.F."/>
        </authorList>
    </citation>
    <scope>NUCLEOTIDE SEQUENCE [LARGE SCALE GENOMIC DNA]</scope>
</reference>
<dbReference type="PROSITE" id="PS51352">
    <property type="entry name" value="THIOREDOXIN_2"/>
    <property type="match status" value="1"/>
</dbReference>
<evidence type="ECO:0000256" key="3">
    <source>
        <dbReference type="ARBA" id="ARBA00023157"/>
    </source>
</evidence>
<proteinExistence type="predicted"/>
<dbReference type="GO" id="GO:0017004">
    <property type="term" value="P:cytochrome complex assembly"/>
    <property type="evidence" value="ECO:0007669"/>
    <property type="project" value="UniProtKB-KW"/>
</dbReference>
<keyword evidence="5" id="KW-1133">Transmembrane helix</keyword>
<organism evidence="7 8">
    <name type="scientific">Candidatus Yanofskybacteria bacterium RIFCSPLOWO2_01_FULL_49_25</name>
    <dbReference type="NCBI Taxonomy" id="1802701"/>
    <lineage>
        <taxon>Bacteria</taxon>
        <taxon>Candidatus Yanofskyibacteriota</taxon>
    </lineage>
</organism>
<dbReference type="InterPro" id="IPR000866">
    <property type="entry name" value="AhpC/TSA"/>
</dbReference>
<dbReference type="PANTHER" id="PTHR42852:SF6">
    <property type="entry name" value="THIOL:DISULFIDE INTERCHANGE PROTEIN DSBE"/>
    <property type="match status" value="1"/>
</dbReference>
<gene>
    <name evidence="7" type="ORF">A3A33_04635</name>
</gene>
<keyword evidence="5" id="KW-0812">Transmembrane</keyword>
<dbReference type="EMBL" id="MGKP01000026">
    <property type="protein sequence ID" value="OGN27893.1"/>
    <property type="molecule type" value="Genomic_DNA"/>
</dbReference>
<evidence type="ECO:0000313" key="7">
    <source>
        <dbReference type="EMBL" id="OGN27893.1"/>
    </source>
</evidence>
<sequence>MKVYIGIVVFVMIMTGLYTYYHGKGRVSPVASPSASVNVSVTPLQTSSVGNSVGSNAPEFRLQSYTGVSTGIADFRGVEGIVLYFWNVTCSTCTNDLSTLVQLQGQHQNGFLPMAINRADPSDSAREFSDRAGSTSRFPHLLDPNDSVYSLYGGSGMPYYVFIDKNGIIQAIENGAVSQEIIEQDLQKIL</sequence>
<keyword evidence="4" id="KW-0676">Redox-active center</keyword>
<comment type="caution">
    <text evidence="7">The sequence shown here is derived from an EMBL/GenBank/DDBJ whole genome shotgun (WGS) entry which is preliminary data.</text>
</comment>
<keyword evidence="5" id="KW-0472">Membrane</keyword>
<evidence type="ECO:0000313" key="8">
    <source>
        <dbReference type="Proteomes" id="UP000179047"/>
    </source>
</evidence>
<name>A0A1F8GR97_9BACT</name>
<dbReference type="AlphaFoldDB" id="A0A1F8GR97"/>
<evidence type="ECO:0000256" key="1">
    <source>
        <dbReference type="ARBA" id="ARBA00004196"/>
    </source>
</evidence>
<protein>
    <recommendedName>
        <fullName evidence="6">Thioredoxin domain-containing protein</fullName>
    </recommendedName>
</protein>
<dbReference type="InterPro" id="IPR050553">
    <property type="entry name" value="Thioredoxin_ResA/DsbE_sf"/>
</dbReference>
<keyword evidence="3" id="KW-1015">Disulfide bond</keyword>
<evidence type="ECO:0000259" key="6">
    <source>
        <dbReference type="PROSITE" id="PS51352"/>
    </source>
</evidence>
<accession>A0A1F8GR97</accession>
<evidence type="ECO:0000256" key="2">
    <source>
        <dbReference type="ARBA" id="ARBA00022748"/>
    </source>
</evidence>
<evidence type="ECO:0000256" key="4">
    <source>
        <dbReference type="ARBA" id="ARBA00023284"/>
    </source>
</evidence>
<dbReference type="SUPFAM" id="SSF52833">
    <property type="entry name" value="Thioredoxin-like"/>
    <property type="match status" value="1"/>
</dbReference>
<keyword evidence="2" id="KW-0201">Cytochrome c-type biogenesis</keyword>
<feature type="transmembrane region" description="Helical" evidence="5">
    <location>
        <begin position="6"/>
        <end position="23"/>
    </location>
</feature>
<dbReference type="Proteomes" id="UP000179047">
    <property type="component" value="Unassembled WGS sequence"/>
</dbReference>
<dbReference type="GO" id="GO:0016209">
    <property type="term" value="F:antioxidant activity"/>
    <property type="evidence" value="ECO:0007669"/>
    <property type="project" value="InterPro"/>
</dbReference>